<keyword evidence="6" id="KW-1185">Reference proteome</keyword>
<evidence type="ECO:0000313" key="6">
    <source>
        <dbReference type="Proteomes" id="UP000077885"/>
    </source>
</evidence>
<proteinExistence type="predicted"/>
<name>A0A1A9RV03_9NEIS</name>
<feature type="region of interest" description="Disordered" evidence="1">
    <location>
        <begin position="418"/>
        <end position="452"/>
    </location>
</feature>
<keyword evidence="2" id="KW-1133">Transmembrane helix</keyword>
<feature type="transmembrane region" description="Helical" evidence="2">
    <location>
        <begin position="161"/>
        <end position="182"/>
    </location>
</feature>
<dbReference type="OrthoDB" id="79849at2"/>
<protein>
    <submittedName>
        <fullName evidence="5">Uncharacterized protein</fullName>
    </submittedName>
</protein>
<feature type="compositionally biased region" description="Gly residues" evidence="1">
    <location>
        <begin position="422"/>
        <end position="439"/>
    </location>
</feature>
<dbReference type="AlphaFoldDB" id="A0A1A9RV03"/>
<evidence type="ECO:0000256" key="1">
    <source>
        <dbReference type="SAM" id="MobiDB-lite"/>
    </source>
</evidence>
<keyword evidence="2" id="KW-0812">Transmembrane</keyword>
<accession>A0A1A9RV03</accession>
<dbReference type="STRING" id="1795827.A7P95_10755"/>
<feature type="domain" description="Bacteriophage tail tape measure C-terminal" evidence="3">
    <location>
        <begin position="611"/>
        <end position="683"/>
    </location>
</feature>
<evidence type="ECO:0000256" key="2">
    <source>
        <dbReference type="SAM" id="Phobius"/>
    </source>
</evidence>
<feature type="domain" description="Tape measure protein N-terminal" evidence="4">
    <location>
        <begin position="10"/>
        <end position="137"/>
    </location>
</feature>
<sequence length="818" mass="86864">MVLPVRALLVYSQKQVLQFVEATNNAMRVGGVGAQEQAAALFQLSQALGSGRLQGDEFRSISEAAPILLDTLAEHLGKTRAEIRAMAADGKLTSDVIVEAVTAAGGKLAEQAGNMQVTLGGSLTVLKNNFAALVDEMLNGTGVMSVFAQGIKFIADNLQTFAQIIGVIGFAYLLQMLSAVQITAYNVGLAFGRMAAIMLANPFVAVAAGLVAVLAATGELSNAMDALGIIGGDVFDLIKTGYQGLADLVEAVYIDMTSSAEDNAAQSTGIFGGFFDEVGDGFWGFLEGVGKVFDAMAALIVSAVEYMVNAFGDLWQAIKDGAAWAAKSALEWISKLVNGAIDGINSVIALANNVPGVNIGTVGKVNWGSGINAPYAFGERPSNNPGWSAIYGSRVESQAQGGLQNYFRGARARSAANKAAGGQFGGGGKRTARPSGGGGSKRRGGGKSDAEKLQEQFNKELSTTREKLNAIKAEFTDMENYGFKNQFTTLREFDAELNKVGGRYSKFSEDQRKAIRNVYEQIHAQEQLNAVQAFQLDGKRHLEDMEFEVGLLGKSQAETERLRYARELDLKVRQQTAGMSPEYVAKMNEERDAILAQYDAIQRIKEERGEDWLGGIRDGVNKYAKSMGTLREQMADMVGNTFDTLGNTLGDFVATGKANFRDMTVSILQDLSKIFIRMATMRLVSSFAGGGGAFADGGAFNNGLQFFASGGVFTNQVVSRPTMFAHGGGFGVMGEAGPEAIMPLTRAPNGKLGVAAQGGSGVQNNVNISVSISQTGNAESDSKADSEQGRRIARMLDGKIIEVLARESRPGGMLSNRQ</sequence>
<feature type="transmembrane region" description="Helical" evidence="2">
    <location>
        <begin position="194"/>
        <end position="216"/>
    </location>
</feature>
<dbReference type="EMBL" id="LXSL01000032">
    <property type="protein sequence ID" value="OAM26170.1"/>
    <property type="molecule type" value="Genomic_DNA"/>
</dbReference>
<dbReference type="Proteomes" id="UP000077885">
    <property type="component" value="Unassembled WGS sequence"/>
</dbReference>
<dbReference type="NCBIfam" id="TIGR02675">
    <property type="entry name" value="tape_meas_nterm"/>
    <property type="match status" value="1"/>
</dbReference>
<keyword evidence="2" id="KW-0472">Membrane</keyword>
<reference evidence="6" key="1">
    <citation type="submission" date="2016-05" db="EMBL/GenBank/DDBJ databases">
        <title>Draft genome of Corynebacterium afermentans subsp. afermentans LCDC 88199T.</title>
        <authorList>
            <person name="Bernier A.-M."/>
            <person name="Bernard K."/>
        </authorList>
    </citation>
    <scope>NUCLEOTIDE SEQUENCE [LARGE SCALE GENOMIC DNA]</scope>
    <source>
        <strain evidence="6">NML02-A-017</strain>
    </source>
</reference>
<dbReference type="Pfam" id="PF09718">
    <property type="entry name" value="Tape_meas_lam_C"/>
    <property type="match status" value="1"/>
</dbReference>
<dbReference type="InterPro" id="IPR006431">
    <property type="entry name" value="Phage_tape_meas_C"/>
</dbReference>
<organism evidence="5 6">
    <name type="scientific">Eikenella longinqua</name>
    <dbReference type="NCBI Taxonomy" id="1795827"/>
    <lineage>
        <taxon>Bacteria</taxon>
        <taxon>Pseudomonadati</taxon>
        <taxon>Pseudomonadota</taxon>
        <taxon>Betaproteobacteria</taxon>
        <taxon>Neisseriales</taxon>
        <taxon>Neisseriaceae</taxon>
        <taxon>Eikenella</taxon>
    </lineage>
</organism>
<evidence type="ECO:0000313" key="5">
    <source>
        <dbReference type="EMBL" id="OAM26170.1"/>
    </source>
</evidence>
<comment type="caution">
    <text evidence="5">The sequence shown here is derived from an EMBL/GenBank/DDBJ whole genome shotgun (WGS) entry which is preliminary data.</text>
</comment>
<dbReference type="Pfam" id="PF20155">
    <property type="entry name" value="TMP_3"/>
    <property type="match status" value="1"/>
</dbReference>
<gene>
    <name evidence="5" type="ORF">A7P95_10755</name>
</gene>
<dbReference type="InterPro" id="IPR013491">
    <property type="entry name" value="Tape_meas_N"/>
</dbReference>
<evidence type="ECO:0000259" key="4">
    <source>
        <dbReference type="Pfam" id="PF20155"/>
    </source>
</evidence>
<evidence type="ECO:0000259" key="3">
    <source>
        <dbReference type="Pfam" id="PF09718"/>
    </source>
</evidence>